<name>A0A4C1UUB0_EUMVA</name>
<dbReference type="EMBL" id="BGZK01000228">
    <property type="protein sequence ID" value="GBP30061.1"/>
    <property type="molecule type" value="Genomic_DNA"/>
</dbReference>
<accession>A0A4C1UUB0</accession>
<gene>
    <name evidence="1" type="ORF">EVAR_14578_1</name>
</gene>
<evidence type="ECO:0000313" key="2">
    <source>
        <dbReference type="Proteomes" id="UP000299102"/>
    </source>
</evidence>
<reference evidence="1 2" key="1">
    <citation type="journal article" date="2019" name="Commun. Biol.">
        <title>The bagworm genome reveals a unique fibroin gene that provides high tensile strength.</title>
        <authorList>
            <person name="Kono N."/>
            <person name="Nakamura H."/>
            <person name="Ohtoshi R."/>
            <person name="Tomita M."/>
            <person name="Numata K."/>
            <person name="Arakawa K."/>
        </authorList>
    </citation>
    <scope>NUCLEOTIDE SEQUENCE [LARGE SCALE GENOMIC DNA]</scope>
</reference>
<evidence type="ECO:0000313" key="1">
    <source>
        <dbReference type="EMBL" id="GBP30061.1"/>
    </source>
</evidence>
<dbReference type="AlphaFoldDB" id="A0A4C1UUB0"/>
<dbReference type="Proteomes" id="UP000299102">
    <property type="component" value="Unassembled WGS sequence"/>
</dbReference>
<organism evidence="1 2">
    <name type="scientific">Eumeta variegata</name>
    <name type="common">Bagworm moth</name>
    <name type="synonym">Eumeta japonica</name>
    <dbReference type="NCBI Taxonomy" id="151549"/>
    <lineage>
        <taxon>Eukaryota</taxon>
        <taxon>Metazoa</taxon>
        <taxon>Ecdysozoa</taxon>
        <taxon>Arthropoda</taxon>
        <taxon>Hexapoda</taxon>
        <taxon>Insecta</taxon>
        <taxon>Pterygota</taxon>
        <taxon>Neoptera</taxon>
        <taxon>Endopterygota</taxon>
        <taxon>Lepidoptera</taxon>
        <taxon>Glossata</taxon>
        <taxon>Ditrysia</taxon>
        <taxon>Tineoidea</taxon>
        <taxon>Psychidae</taxon>
        <taxon>Oiketicinae</taxon>
        <taxon>Eumeta</taxon>
    </lineage>
</organism>
<protein>
    <submittedName>
        <fullName evidence="1">Uncharacterized protein</fullName>
    </submittedName>
</protein>
<comment type="caution">
    <text evidence="1">The sequence shown here is derived from an EMBL/GenBank/DDBJ whole genome shotgun (WGS) entry which is preliminary data.</text>
</comment>
<proteinExistence type="predicted"/>
<keyword evidence="2" id="KW-1185">Reference proteome</keyword>
<sequence>MDMSNIHQIVHHIDKSGPETEIENCRKRVWGQRRRLKSMAGINIQSATRFKPRLRLTTINTKDEEVHSLSMLTYMRALTIRADHSQERAEQHLPNRLVLHKLDR</sequence>